<dbReference type="Proteomes" id="UP001560573">
    <property type="component" value="Unassembled WGS sequence"/>
</dbReference>
<evidence type="ECO:0000256" key="2">
    <source>
        <dbReference type="ARBA" id="ARBA00023033"/>
    </source>
</evidence>
<evidence type="ECO:0000313" key="5">
    <source>
        <dbReference type="Proteomes" id="UP001560573"/>
    </source>
</evidence>
<evidence type="ECO:0000259" key="3">
    <source>
        <dbReference type="Pfam" id="PF01494"/>
    </source>
</evidence>
<protein>
    <submittedName>
        <fullName evidence="4">FAD-dependent monooxygenase</fullName>
    </submittedName>
</protein>
<proteinExistence type="predicted"/>
<organism evidence="4 5">
    <name type="scientific">Danxiaibacter flavus</name>
    <dbReference type="NCBI Taxonomy" id="3049108"/>
    <lineage>
        <taxon>Bacteria</taxon>
        <taxon>Pseudomonadati</taxon>
        <taxon>Bacteroidota</taxon>
        <taxon>Chitinophagia</taxon>
        <taxon>Chitinophagales</taxon>
        <taxon>Chitinophagaceae</taxon>
        <taxon>Danxiaibacter</taxon>
    </lineage>
</organism>
<dbReference type="Gene3D" id="3.50.50.60">
    <property type="entry name" value="FAD/NAD(P)-binding domain"/>
    <property type="match status" value="1"/>
</dbReference>
<dbReference type="InterPro" id="IPR036188">
    <property type="entry name" value="FAD/NAD-bd_sf"/>
</dbReference>
<feature type="domain" description="FAD-binding" evidence="3">
    <location>
        <begin position="2"/>
        <end position="338"/>
    </location>
</feature>
<dbReference type="PANTHER" id="PTHR13789:SF309">
    <property type="entry name" value="PUTATIVE (AFU_ORTHOLOGUE AFUA_6G14510)-RELATED"/>
    <property type="match status" value="1"/>
</dbReference>
<evidence type="ECO:0000313" key="4">
    <source>
        <dbReference type="EMBL" id="MEX6687465.1"/>
    </source>
</evidence>
<keyword evidence="5" id="KW-1185">Reference proteome</keyword>
<keyword evidence="1" id="KW-0560">Oxidoreductase</keyword>
<dbReference type="InterPro" id="IPR002938">
    <property type="entry name" value="FAD-bd"/>
</dbReference>
<dbReference type="RefSeq" id="WP_369328871.1">
    <property type="nucleotide sequence ID" value="NZ_JAULBC010000002.1"/>
</dbReference>
<dbReference type="PANTHER" id="PTHR13789">
    <property type="entry name" value="MONOOXYGENASE"/>
    <property type="match status" value="1"/>
</dbReference>
<gene>
    <name evidence="4" type="ORF">QTN47_08190</name>
</gene>
<evidence type="ECO:0000256" key="1">
    <source>
        <dbReference type="ARBA" id="ARBA00023002"/>
    </source>
</evidence>
<name>A0ABV3ZDA4_9BACT</name>
<comment type="caution">
    <text evidence="4">The sequence shown here is derived from an EMBL/GenBank/DDBJ whole genome shotgun (WGS) entry which is preliminary data.</text>
</comment>
<dbReference type="PRINTS" id="PR00420">
    <property type="entry name" value="RNGMNOXGNASE"/>
</dbReference>
<dbReference type="InterPro" id="IPR050493">
    <property type="entry name" value="FAD-dep_Monooxygenase_BioMet"/>
</dbReference>
<reference evidence="4 5" key="1">
    <citation type="submission" date="2023-07" db="EMBL/GenBank/DDBJ databases">
        <authorList>
            <person name="Lian W.-H."/>
        </authorList>
    </citation>
    <scope>NUCLEOTIDE SEQUENCE [LARGE SCALE GENOMIC DNA]</scope>
    <source>
        <strain evidence="4 5">SYSU DXS3180</strain>
    </source>
</reference>
<dbReference type="SUPFAM" id="SSF51905">
    <property type="entry name" value="FAD/NAD(P)-binding domain"/>
    <property type="match status" value="1"/>
</dbReference>
<dbReference type="GO" id="GO:0004497">
    <property type="term" value="F:monooxygenase activity"/>
    <property type="evidence" value="ECO:0007669"/>
    <property type="project" value="UniProtKB-KW"/>
</dbReference>
<dbReference type="Pfam" id="PF01494">
    <property type="entry name" value="FAD_binding_3"/>
    <property type="match status" value="1"/>
</dbReference>
<accession>A0ABV3ZDA4</accession>
<keyword evidence="2 4" id="KW-0503">Monooxygenase</keyword>
<dbReference type="EMBL" id="JAULBC010000002">
    <property type="protein sequence ID" value="MEX6687465.1"/>
    <property type="molecule type" value="Genomic_DNA"/>
</dbReference>
<sequence length="384" mass="42444">MKALIIGGGIGGLTTAIALKQRGISFEVYEAAEEIKAVGAGIWLGANAMNMFEKLGVAEKIKASSVCLKKAYIKDYKGNILQTIDNEALLDKYGHTSQAIHRSTLQKILAEEMGNAIQLNKRCVSVEQNKDGVKVCFADGTTAAGDLLVGADGIRSVIREQYVTNAFYRYSGQTCWRATVNMQLPENEINEAAEVWGYSSGLRASYSQVGENQVYFWYTKAMPEGNQLSNGDALALIKKDLKHFYGNMNVVVDNIDPAMLIKSDLYDFRPIDKWFNGRIVLIGDAAHATTPNLGQGASQAIEDAWVLAGCLKVNQTITGAFEQYQHLRMKRAKKIVKTSYQIARATNFKSGFARALRNFLIKNTPASITQKQFEMLYNVNYEIG</sequence>